<keyword evidence="7" id="KW-1185">Reference proteome</keyword>
<evidence type="ECO:0000256" key="1">
    <source>
        <dbReference type="ARBA" id="ARBA00004584"/>
    </source>
</evidence>
<dbReference type="Proteomes" id="UP001168821">
    <property type="component" value="Unassembled WGS sequence"/>
</dbReference>
<comment type="caution">
    <text evidence="6">The sequence shown here is derived from an EMBL/GenBank/DDBJ whole genome shotgun (WGS) entry which is preliminary data.</text>
</comment>
<sequence>MLHYPGNIKNSLLQTVNTKHAWHDVISMFSWLVDLVSTINSVPVQPSEDDDLKRKKIECITDFLTMRYLSYNGTGNREEIDREFGEKFARILKLDQYEINDLKLRVSELRKNEQKKLTKLENKQAKNENLQRKINKMQDEIDTYYENKKEKEDDTKYAIEALKDRRERLQAIFLTKREKVAQLTAVVNKQLYTTADKKRIVQHIDELQHTISLKKESIRVKKTLKDESNIKLAEAKKELLTQIYHFNNRVMKLASIEPVLKQLYLKEKDFWSNEFQSDVEELSKNYDTFKNTFASEICKISSSLSSMNTQATQIKQQKETLQETIENLGETSTAVAKKIEMLDKEMEMLSKHREDSRKNFLRKIASLKETETSLEKNKQELTELTEIHNKKSNDLETKKQRALEFFRNLHDIIVGNLQDMNNIRNEIFEMLKDCLTKVAETEGAILEDLHNLDDVKM</sequence>
<organism evidence="6 7">
    <name type="scientific">Zophobas morio</name>
    <dbReference type="NCBI Taxonomy" id="2755281"/>
    <lineage>
        <taxon>Eukaryota</taxon>
        <taxon>Metazoa</taxon>
        <taxon>Ecdysozoa</taxon>
        <taxon>Arthropoda</taxon>
        <taxon>Hexapoda</taxon>
        <taxon>Insecta</taxon>
        <taxon>Pterygota</taxon>
        <taxon>Neoptera</taxon>
        <taxon>Endopterygota</taxon>
        <taxon>Coleoptera</taxon>
        <taxon>Polyphaga</taxon>
        <taxon>Cucujiformia</taxon>
        <taxon>Tenebrionidae</taxon>
        <taxon>Zophobas</taxon>
    </lineage>
</organism>
<dbReference type="PANTHER" id="PTHR10643:SF2">
    <property type="entry name" value="KINETOCHORE PROTEIN NDC80 HOMOLOG"/>
    <property type="match status" value="1"/>
</dbReference>
<dbReference type="PANTHER" id="PTHR10643">
    <property type="entry name" value="KINETOCHORE PROTEIN NDC80"/>
    <property type="match status" value="1"/>
</dbReference>
<evidence type="ECO:0000256" key="2">
    <source>
        <dbReference type="ARBA" id="ARBA00022454"/>
    </source>
</evidence>
<evidence type="ECO:0000313" key="7">
    <source>
        <dbReference type="Proteomes" id="UP001168821"/>
    </source>
</evidence>
<reference evidence="6" key="1">
    <citation type="journal article" date="2023" name="G3 (Bethesda)">
        <title>Whole genome assemblies of Zophobas morio and Tenebrio molitor.</title>
        <authorList>
            <person name="Kaur S."/>
            <person name="Stinson S.A."/>
            <person name="diCenzo G.C."/>
        </authorList>
    </citation>
    <scope>NUCLEOTIDE SEQUENCE</scope>
    <source>
        <strain evidence="6">QUZm001</strain>
    </source>
</reference>
<accession>A0AA38HSG4</accession>
<keyword evidence="4" id="KW-0137">Centromere</keyword>
<comment type="subcellular location">
    <subcellularLocation>
        <location evidence="1">Chromosome</location>
        <location evidence="1">Centromere</location>
    </subcellularLocation>
</comment>
<dbReference type="GO" id="GO:0031262">
    <property type="term" value="C:Ndc80 complex"/>
    <property type="evidence" value="ECO:0007669"/>
    <property type="project" value="InterPro"/>
</dbReference>
<dbReference type="GO" id="GO:0051315">
    <property type="term" value="P:attachment of mitotic spindle microtubules to kinetochore"/>
    <property type="evidence" value="ECO:0007669"/>
    <property type="project" value="InterPro"/>
</dbReference>
<evidence type="ECO:0000256" key="4">
    <source>
        <dbReference type="ARBA" id="ARBA00023328"/>
    </source>
</evidence>
<name>A0AA38HSG4_9CUCU</name>
<evidence type="ECO:0000313" key="6">
    <source>
        <dbReference type="EMBL" id="KAJ3643188.1"/>
    </source>
</evidence>
<proteinExistence type="predicted"/>
<evidence type="ECO:0000256" key="3">
    <source>
        <dbReference type="ARBA" id="ARBA00023054"/>
    </source>
</evidence>
<feature type="coiled-coil region" evidence="5">
    <location>
        <begin position="103"/>
        <end position="154"/>
    </location>
</feature>
<dbReference type="EMBL" id="JALNTZ010000008">
    <property type="protein sequence ID" value="KAJ3643188.1"/>
    <property type="molecule type" value="Genomic_DNA"/>
</dbReference>
<dbReference type="InterPro" id="IPR038273">
    <property type="entry name" value="Ndc80_sf"/>
</dbReference>
<dbReference type="Gene3D" id="1.10.418.30">
    <property type="entry name" value="Ncd80 complex, Ncd80 subunit"/>
    <property type="match status" value="1"/>
</dbReference>
<dbReference type="InterPro" id="IPR005550">
    <property type="entry name" value="Kinetochore_Ndc80"/>
</dbReference>
<protein>
    <submittedName>
        <fullName evidence="6">Uncharacterized protein</fullName>
    </submittedName>
</protein>
<gene>
    <name evidence="6" type="ORF">Zmor_025913</name>
</gene>
<evidence type="ECO:0000256" key="5">
    <source>
        <dbReference type="SAM" id="Coils"/>
    </source>
</evidence>
<keyword evidence="3 5" id="KW-0175">Coiled coil</keyword>
<feature type="coiled-coil region" evidence="5">
    <location>
        <begin position="304"/>
        <end position="387"/>
    </location>
</feature>
<keyword evidence="2" id="KW-0158">Chromosome</keyword>
<dbReference type="AlphaFoldDB" id="A0AA38HSG4"/>